<sequence>MLRTSFHPQLELRVKNRSEYPSSGTLYSVDHEKTAERLATWLASLGLVEHLEESGMLRLERDDAGAARWVDIGTGEELDEDRLLQVERLLRSHGEEPQHAVPVPLVQAAHLARVRRELLDSEWFTYDTLAELRGASVDATRFAVTRAVAEHRLLGVPTELALLVPAFQLDPSGEPRPELAGLLSPLLAAGVDPWRVWGWMTRPAALLGGLVPVDAATDPGTAADAVAAAEALARRGRV</sequence>
<proteinExistence type="predicted"/>
<reference evidence="1" key="1">
    <citation type="submission" date="2020-05" db="EMBL/GenBank/DDBJ databases">
        <authorList>
            <person name="Chiriac C."/>
            <person name="Salcher M."/>
            <person name="Ghai R."/>
            <person name="Kavagutti S V."/>
        </authorList>
    </citation>
    <scope>NUCLEOTIDE SEQUENCE</scope>
</reference>
<gene>
    <name evidence="1" type="ORF">UFOPK2761_02154</name>
</gene>
<protein>
    <submittedName>
        <fullName evidence="1">Unannotated protein</fullName>
    </submittedName>
</protein>
<dbReference type="AlphaFoldDB" id="A0A6J6U1I0"/>
<organism evidence="1">
    <name type="scientific">freshwater metagenome</name>
    <dbReference type="NCBI Taxonomy" id="449393"/>
    <lineage>
        <taxon>unclassified sequences</taxon>
        <taxon>metagenomes</taxon>
        <taxon>ecological metagenomes</taxon>
    </lineage>
</organism>
<evidence type="ECO:0000313" key="1">
    <source>
        <dbReference type="EMBL" id="CAB4753740.1"/>
    </source>
</evidence>
<accession>A0A6J6U1I0</accession>
<dbReference type="EMBL" id="CAEZYQ010000017">
    <property type="protein sequence ID" value="CAB4753740.1"/>
    <property type="molecule type" value="Genomic_DNA"/>
</dbReference>
<name>A0A6J6U1I0_9ZZZZ</name>